<keyword evidence="3" id="KW-1185">Reference proteome</keyword>
<keyword evidence="1" id="KW-1133">Transmembrane helix</keyword>
<dbReference type="Proteomes" id="UP000240728">
    <property type="component" value="Unassembled WGS sequence"/>
</dbReference>
<evidence type="ECO:0000256" key="1">
    <source>
        <dbReference type="SAM" id="Phobius"/>
    </source>
</evidence>
<accession>A0AAX0YXC3</accession>
<dbReference type="AlphaFoldDB" id="A0AAX0YXC3"/>
<feature type="transmembrane region" description="Helical" evidence="1">
    <location>
        <begin position="16"/>
        <end position="37"/>
    </location>
</feature>
<comment type="caution">
    <text evidence="2">The sequence shown here is derived from an EMBL/GenBank/DDBJ whole genome shotgun (WGS) entry which is preliminary data.</text>
</comment>
<name>A0AAX0YXC3_9GAMM</name>
<gene>
    <name evidence="2" type="ORF">C0W53_05080</name>
</gene>
<organism evidence="2 3">
    <name type="scientific">Photobacterium kishitanii</name>
    <dbReference type="NCBI Taxonomy" id="318456"/>
    <lineage>
        <taxon>Bacteria</taxon>
        <taxon>Pseudomonadati</taxon>
        <taxon>Pseudomonadota</taxon>
        <taxon>Gammaproteobacteria</taxon>
        <taxon>Vibrionales</taxon>
        <taxon>Vibrionaceae</taxon>
        <taxon>Photobacterium</taxon>
    </lineage>
</organism>
<keyword evidence="1" id="KW-0812">Transmembrane</keyword>
<feature type="transmembrane region" description="Helical" evidence="1">
    <location>
        <begin position="58"/>
        <end position="78"/>
    </location>
</feature>
<dbReference type="RefSeq" id="WP_045041382.1">
    <property type="nucleotide sequence ID" value="NZ_JAUZMV010000002.1"/>
</dbReference>
<proteinExistence type="predicted"/>
<reference evidence="2 3" key="1">
    <citation type="submission" date="2018-01" db="EMBL/GenBank/DDBJ databases">
        <title>Whole genome sequencing of Histamine producing bacteria.</title>
        <authorList>
            <person name="Butler K."/>
        </authorList>
    </citation>
    <scope>NUCLEOTIDE SEQUENCE [LARGE SCALE GENOMIC DNA]</scope>
    <source>
        <strain evidence="2 3">A1-4</strain>
    </source>
</reference>
<keyword evidence="1" id="KW-0472">Membrane</keyword>
<protein>
    <recommendedName>
        <fullName evidence="4">DUF2269 family protein</fullName>
    </recommendedName>
</protein>
<feature type="transmembrane region" description="Helical" evidence="1">
    <location>
        <begin position="90"/>
        <end position="112"/>
    </location>
</feature>
<evidence type="ECO:0000313" key="3">
    <source>
        <dbReference type="Proteomes" id="UP000240728"/>
    </source>
</evidence>
<feature type="transmembrane region" description="Helical" evidence="1">
    <location>
        <begin position="167"/>
        <end position="190"/>
    </location>
</feature>
<sequence length="196" mass="21952">MEDLFSSLNLKCLIKFMHLSGLAIGLGCAWMLDAFIIKYFKNEISKDKYQLIEFASKFVFAGLALLWISGLLFIAHYYFYAPENLQNQKIWGKLFIVLILTVNGYFVHKLIIPKIKKSVGSTLLKTLTRHEMMLIAAVGAISFVSWLFPIVLGVAKALNFTVSAVDIIAFYFVFLAISAIISNVIAQIIINSKSVG</sequence>
<dbReference type="EMBL" id="PYOZ01000002">
    <property type="protein sequence ID" value="PSX46307.1"/>
    <property type="molecule type" value="Genomic_DNA"/>
</dbReference>
<evidence type="ECO:0008006" key="4">
    <source>
        <dbReference type="Google" id="ProtNLM"/>
    </source>
</evidence>
<evidence type="ECO:0000313" key="2">
    <source>
        <dbReference type="EMBL" id="PSX46307.1"/>
    </source>
</evidence>
<feature type="transmembrane region" description="Helical" evidence="1">
    <location>
        <begin position="133"/>
        <end position="155"/>
    </location>
</feature>